<organism evidence="2 3">
    <name type="scientific">Kitasatospora setae (strain ATCC 33774 / DSM 43861 / JCM 3304 / KCC A-0304 / NBRC 14216 / KM-6054)</name>
    <name type="common">Streptomyces setae</name>
    <dbReference type="NCBI Taxonomy" id="452652"/>
    <lineage>
        <taxon>Bacteria</taxon>
        <taxon>Bacillati</taxon>
        <taxon>Actinomycetota</taxon>
        <taxon>Actinomycetes</taxon>
        <taxon>Kitasatosporales</taxon>
        <taxon>Streptomycetaceae</taxon>
        <taxon>Kitasatospora</taxon>
    </lineage>
</organism>
<gene>
    <name evidence="2" type="ordered locus">KSE_73060</name>
</gene>
<accession>E4NJB3</accession>
<name>E4NJB3_KITSK</name>
<keyword evidence="3" id="KW-1185">Reference proteome</keyword>
<feature type="region of interest" description="Disordered" evidence="1">
    <location>
        <begin position="27"/>
        <end position="61"/>
    </location>
</feature>
<dbReference type="HOGENOM" id="CLU_2916469_0_0_11"/>
<dbReference type="RefSeq" id="WP_014140352.1">
    <property type="nucleotide sequence ID" value="NC_016109.1"/>
</dbReference>
<dbReference type="KEGG" id="ksk:KSE_73060"/>
<sequence>MSAPQSNTEKPKNLRCAQCNGHVDAVHAGTSQDDAGNRVERWEHGPCHNPQCSKSTRTPRF</sequence>
<feature type="compositionally biased region" description="Polar residues" evidence="1">
    <location>
        <begin position="50"/>
        <end position="61"/>
    </location>
</feature>
<protein>
    <submittedName>
        <fullName evidence="2">Uncharacterized protein</fullName>
    </submittedName>
</protein>
<dbReference type="EMBL" id="AP010968">
    <property type="protein sequence ID" value="BAJ33061.1"/>
    <property type="molecule type" value="Genomic_DNA"/>
</dbReference>
<dbReference type="Proteomes" id="UP000007076">
    <property type="component" value="Chromosome"/>
</dbReference>
<reference evidence="2 3" key="1">
    <citation type="journal article" date="2010" name="DNA Res.">
        <title>Genome sequence of Kitasatospora setae NBRC 14216T: an evolutionary snapshot of the family Streptomycetaceae.</title>
        <authorList>
            <person name="Ichikawa N."/>
            <person name="Oguchi A."/>
            <person name="Ikeda H."/>
            <person name="Ishikawa J."/>
            <person name="Kitani S."/>
            <person name="Watanabe Y."/>
            <person name="Nakamura S."/>
            <person name="Katano Y."/>
            <person name="Kishi E."/>
            <person name="Sasagawa M."/>
            <person name="Ankai A."/>
            <person name="Fukui S."/>
            <person name="Hashimoto Y."/>
            <person name="Kamata S."/>
            <person name="Otoguro M."/>
            <person name="Tanikawa S."/>
            <person name="Nihira T."/>
            <person name="Horinouchi S."/>
            <person name="Ohnishi Y."/>
            <person name="Hayakawa M."/>
            <person name="Kuzuyama T."/>
            <person name="Arisawa A."/>
            <person name="Nomoto F."/>
            <person name="Miura H."/>
            <person name="Takahashi Y."/>
            <person name="Fujita N."/>
        </authorList>
    </citation>
    <scope>NUCLEOTIDE SEQUENCE [LARGE SCALE GENOMIC DNA]</scope>
    <source>
        <strain evidence="3">ATCC 33774 / DSM 43861 / JCM 3304 / KCC A-0304 / NBRC 14216 / KM-6054</strain>
    </source>
</reference>
<evidence type="ECO:0000313" key="2">
    <source>
        <dbReference type="EMBL" id="BAJ33061.1"/>
    </source>
</evidence>
<feature type="compositionally biased region" description="Basic and acidic residues" evidence="1">
    <location>
        <begin position="35"/>
        <end position="46"/>
    </location>
</feature>
<evidence type="ECO:0000313" key="3">
    <source>
        <dbReference type="Proteomes" id="UP000007076"/>
    </source>
</evidence>
<dbReference type="AlphaFoldDB" id="E4NJB3"/>
<evidence type="ECO:0000256" key="1">
    <source>
        <dbReference type="SAM" id="MobiDB-lite"/>
    </source>
</evidence>
<proteinExistence type="predicted"/>